<dbReference type="AlphaFoldDB" id="A0A9X4PEA8"/>
<name>A0A9X4PEA8_9PAST</name>
<proteinExistence type="predicted"/>
<dbReference type="Proteomes" id="UP001155500">
    <property type="component" value="Unassembled WGS sequence"/>
</dbReference>
<protein>
    <recommendedName>
        <fullName evidence="5">Competence protein C</fullName>
    </recommendedName>
</protein>
<comment type="caution">
    <text evidence="3">The sequence shown here is derived from an EMBL/GenBank/DDBJ whole genome shotgun (WGS) entry which is preliminary data.</text>
</comment>
<feature type="transmembrane region" description="Helical" evidence="2">
    <location>
        <begin position="28"/>
        <end position="47"/>
    </location>
</feature>
<keyword evidence="1" id="KW-0175">Coiled coil</keyword>
<feature type="coiled-coil region" evidence="1">
    <location>
        <begin position="46"/>
        <end position="73"/>
    </location>
</feature>
<evidence type="ECO:0008006" key="5">
    <source>
        <dbReference type="Google" id="ProtNLM"/>
    </source>
</evidence>
<evidence type="ECO:0000256" key="1">
    <source>
        <dbReference type="SAM" id="Coils"/>
    </source>
</evidence>
<gene>
    <name evidence="3" type="ORF">A6A20_10715</name>
</gene>
<dbReference type="RefSeq" id="WP_279573440.1">
    <property type="nucleotide sequence ID" value="NZ_LWID01000001.1"/>
</dbReference>
<sequence>MRINVLRYFDQPHNSFGKWLALPLWQSYLPLFLLTLPIIYLLTAQYAKNQQALMRLQNDVAQLQQRFIHQQKLSHHLRQQLSSPILEKGADLSLANQKIQQLSQQYQLHIQHQRWFFTPQANLQLQVTGHYVQLVPFLFHLLQDNSIQLLKLKVQQHTEKNPQHSIFSEIHLRLQRK</sequence>
<evidence type="ECO:0000313" key="3">
    <source>
        <dbReference type="EMBL" id="MDG6896079.1"/>
    </source>
</evidence>
<evidence type="ECO:0000313" key="4">
    <source>
        <dbReference type="Proteomes" id="UP001155500"/>
    </source>
</evidence>
<organism evidence="3 4">
    <name type="scientific">Volucribacter amazonae</name>
    <dbReference type="NCBI Taxonomy" id="256731"/>
    <lineage>
        <taxon>Bacteria</taxon>
        <taxon>Pseudomonadati</taxon>
        <taxon>Pseudomonadota</taxon>
        <taxon>Gammaproteobacteria</taxon>
        <taxon>Pasteurellales</taxon>
        <taxon>Pasteurellaceae</taxon>
        <taxon>Volucribacter</taxon>
    </lineage>
</organism>
<reference evidence="3" key="1">
    <citation type="submission" date="2016-03" db="EMBL/GenBank/DDBJ databases">
        <title>Co-evolution between Pasteurellaceae and their hosts.</title>
        <authorList>
            <person name="Hansen M.J."/>
            <person name="Bojesen A.M."/>
            <person name="Planet P."/>
        </authorList>
    </citation>
    <scope>NUCLEOTIDE SEQUENCE</scope>
    <source>
        <strain evidence="3">146/S8/89</strain>
    </source>
</reference>
<dbReference type="EMBL" id="LWID01000001">
    <property type="protein sequence ID" value="MDG6896079.1"/>
    <property type="molecule type" value="Genomic_DNA"/>
</dbReference>
<evidence type="ECO:0000256" key="2">
    <source>
        <dbReference type="SAM" id="Phobius"/>
    </source>
</evidence>
<keyword evidence="2" id="KW-0472">Membrane</keyword>
<keyword evidence="2" id="KW-1133">Transmembrane helix</keyword>
<accession>A0A9X4PEA8</accession>
<keyword evidence="4" id="KW-1185">Reference proteome</keyword>
<keyword evidence="2" id="KW-0812">Transmembrane</keyword>